<name>A0ABS8QHM7_9BACI</name>
<evidence type="ECO:0000313" key="2">
    <source>
        <dbReference type="EMBL" id="MCD4838772.1"/>
    </source>
</evidence>
<dbReference type="RefSeq" id="WP_163183275.1">
    <property type="nucleotide sequence ID" value="NZ_JAAFZF010000014.1"/>
</dbReference>
<reference evidence="2 3" key="1">
    <citation type="journal article" date="2023" name="Antonie Van Leeuwenhoek">
        <title>Unveiling the genomic potential of a novel thermostable glycoside hydrolases producing Neobacillus sedimentimangrovi UE25.</title>
        <authorList>
            <person name="Ejaz U."/>
            <person name="Saleem F."/>
            <person name="Rashid R."/>
            <person name="Hasan K.A."/>
            <person name="Syed M.N."/>
            <person name="Sohail M."/>
        </authorList>
    </citation>
    <scope>NUCLEOTIDE SEQUENCE [LARGE SCALE GENOMIC DNA]</scope>
    <source>
        <strain evidence="2 3">UE25</strain>
    </source>
</reference>
<evidence type="ECO:0000256" key="1">
    <source>
        <dbReference type="SAM" id="Phobius"/>
    </source>
</evidence>
<proteinExistence type="predicted"/>
<keyword evidence="3" id="KW-1185">Reference proteome</keyword>
<sequence length="94" mass="10250">MVSRNLKWVTGGLEAFLGIPIIGGLFITLWQWVPLVIMLVLHIITLIYSNKEGKVKTGPILGIVTSVVGVIPIVGMILHIITAIFLLIEAGYNK</sequence>
<feature type="transmembrane region" description="Helical" evidence="1">
    <location>
        <begin position="15"/>
        <end position="48"/>
    </location>
</feature>
<keyword evidence="1" id="KW-0812">Transmembrane</keyword>
<keyword evidence="1" id="KW-0472">Membrane</keyword>
<organism evidence="2 3">
    <name type="scientific">Neobacillus sedimentimangrovi</name>
    <dbReference type="NCBI Taxonomy" id="2699460"/>
    <lineage>
        <taxon>Bacteria</taxon>
        <taxon>Bacillati</taxon>
        <taxon>Bacillota</taxon>
        <taxon>Bacilli</taxon>
        <taxon>Bacillales</taxon>
        <taxon>Bacillaceae</taxon>
        <taxon>Neobacillus</taxon>
    </lineage>
</organism>
<keyword evidence="1" id="KW-1133">Transmembrane helix</keyword>
<feature type="transmembrane region" description="Helical" evidence="1">
    <location>
        <begin position="60"/>
        <end position="88"/>
    </location>
</feature>
<protein>
    <recommendedName>
        <fullName evidence="4">DUF4190 domain-containing protein</fullName>
    </recommendedName>
</protein>
<accession>A0ABS8QHM7</accession>
<dbReference type="EMBL" id="JAJODE010000017">
    <property type="protein sequence ID" value="MCD4838772.1"/>
    <property type="molecule type" value="Genomic_DNA"/>
</dbReference>
<dbReference type="Proteomes" id="UP001162836">
    <property type="component" value="Unassembled WGS sequence"/>
</dbReference>
<gene>
    <name evidence="2" type="ORF">LRS37_07765</name>
</gene>
<evidence type="ECO:0008006" key="4">
    <source>
        <dbReference type="Google" id="ProtNLM"/>
    </source>
</evidence>
<comment type="caution">
    <text evidence="2">The sequence shown here is derived from an EMBL/GenBank/DDBJ whole genome shotgun (WGS) entry which is preliminary data.</text>
</comment>
<evidence type="ECO:0000313" key="3">
    <source>
        <dbReference type="Proteomes" id="UP001162836"/>
    </source>
</evidence>